<organism evidence="4 5">
    <name type="scientific">Oncorhynchus mykiss</name>
    <name type="common">Rainbow trout</name>
    <name type="synonym">Salmo gairdneri</name>
    <dbReference type="NCBI Taxonomy" id="8022"/>
    <lineage>
        <taxon>Eukaryota</taxon>
        <taxon>Metazoa</taxon>
        <taxon>Chordata</taxon>
        <taxon>Craniata</taxon>
        <taxon>Vertebrata</taxon>
        <taxon>Euteleostomi</taxon>
        <taxon>Actinopterygii</taxon>
        <taxon>Neopterygii</taxon>
        <taxon>Teleostei</taxon>
        <taxon>Protacanthopterygii</taxon>
        <taxon>Salmoniformes</taxon>
        <taxon>Salmonidae</taxon>
        <taxon>Salmoninae</taxon>
        <taxon>Oncorhynchus</taxon>
    </lineage>
</organism>
<dbReference type="AlphaFoldDB" id="A0A8K9UI16"/>
<gene>
    <name evidence="4" type="primary">LOC110518889</name>
</gene>
<reference evidence="4" key="3">
    <citation type="submission" date="2025-09" db="UniProtKB">
        <authorList>
            <consortium name="Ensembl"/>
        </authorList>
    </citation>
    <scope>IDENTIFICATION</scope>
</reference>
<keyword evidence="2" id="KW-0443">Lipid metabolism</keyword>
<evidence type="ECO:0000256" key="3">
    <source>
        <dbReference type="SAM" id="MobiDB-lite"/>
    </source>
</evidence>
<reference evidence="4" key="2">
    <citation type="submission" date="2025-08" db="UniProtKB">
        <authorList>
            <consortium name="Ensembl"/>
        </authorList>
    </citation>
    <scope>IDENTIFICATION</scope>
</reference>
<keyword evidence="1" id="KW-0378">Hydrolase</keyword>
<protein>
    <submittedName>
        <fullName evidence="4">Inositol polyphosphate-4-phosphatase type II B</fullName>
    </submittedName>
</protein>
<dbReference type="GO" id="GO:0016316">
    <property type="term" value="F:phosphatidylinositol-3,4-bisphosphate 4-phosphatase activity"/>
    <property type="evidence" value="ECO:0007669"/>
    <property type="project" value="InterPro"/>
</dbReference>
<sequence length="797" mass="90432">EIVESTSDPVFLTGVCISPDHPFTLDTTLKLTVYHAKVKTHDTRSFLGFSCFSIRDLLRTNEPQLSLSLSLCVFNTYIYLFVCVSSVFRSTVCKVYRFQTEASRWMLVREQMSESPLSSSLPKQLLSCYIQEDMRRVQELCDLCDLSPYWDRLRTDVIAHYSQLISTYQETLTELNKLTGSSCSFKASCSKSDRYLEFIPVNLHTQRMQVTCSRRTVWYDVVTVGAPADHYQGFKHGGLQRLLNKPDSDNKSVSAAYCCISYSPEESSRAREVLSSVSQLQPLISGLTEEILQAALEVNSQRLQNILHSLAHRTDQFVHTLKDELVKNALLALHTARPAYHLSNGHAHVTHGNGTGPRLSSANQDGLRLSIRRQESIPQHTAYDEEEEWVRSVDLVWTNVFRTGLNCIIAMVDRLQEREHRKQEVTSQTQNDVTTTSQNTDPFPSWQEQLLPLVVTLKECVSDAVERARCAMTFVLLQGAAASACHGQALTHRRDAVFSQALCAVVCGFVLRLYSGLEDKVFLLQLCEVGLITQFEGLLSTYSDEVGMLEDMEMGVSDLNRVSFKITEAKSEQPTDLLPSVTGLRGCFCVEVPLPSETYLLLPGELRDGRDLRVHPLLFNIGINQQQSLAERFGDSSLQERINLRSCEMLKSYYKTLRDKLPNLTLPWSRSPLAVEDLLCSLEQSLEMKKRKNVEVLWLAASVCRRLNGVRLTSCKSAKDRTSMSVTLEQCMLLRDEHTLSKEHFNRALDCMRREGCRMENVEKNIRSRKYAFNSIQLKTFPKPYRPPEGTYGKVDT</sequence>
<dbReference type="Ensembl" id="ENSOMYT00000136009.1">
    <property type="protein sequence ID" value="ENSOMYP00000111346.1"/>
    <property type="gene ID" value="ENSOMYG00000055930.1"/>
</dbReference>
<feature type="region of interest" description="Disordered" evidence="3">
    <location>
        <begin position="420"/>
        <end position="441"/>
    </location>
</feature>
<dbReference type="GO" id="GO:0005737">
    <property type="term" value="C:cytoplasm"/>
    <property type="evidence" value="ECO:0007669"/>
    <property type="project" value="TreeGrafter"/>
</dbReference>
<feature type="compositionally biased region" description="Polar residues" evidence="3">
    <location>
        <begin position="425"/>
        <end position="441"/>
    </location>
</feature>
<dbReference type="GeneTree" id="ENSGT00940000157587"/>
<evidence type="ECO:0000256" key="2">
    <source>
        <dbReference type="ARBA" id="ARBA00023098"/>
    </source>
</evidence>
<proteinExistence type="predicted"/>
<dbReference type="PANTHER" id="PTHR12187:SF3">
    <property type="entry name" value="INOSITOL POLYPHOSPHATE 4-PHOSPHATASE TYPE II"/>
    <property type="match status" value="1"/>
</dbReference>
<evidence type="ECO:0000256" key="1">
    <source>
        <dbReference type="ARBA" id="ARBA00022801"/>
    </source>
</evidence>
<dbReference type="InterPro" id="IPR039034">
    <property type="entry name" value="INPP4"/>
</dbReference>
<dbReference type="Proteomes" id="UP000694395">
    <property type="component" value="Chromosome 9"/>
</dbReference>
<reference evidence="4" key="1">
    <citation type="submission" date="2020-07" db="EMBL/GenBank/DDBJ databases">
        <title>A long reads based de novo assembly of the rainbow trout Arlee double haploid line genome.</title>
        <authorList>
            <person name="Gao G."/>
            <person name="Palti Y."/>
        </authorList>
    </citation>
    <scope>NUCLEOTIDE SEQUENCE [LARGE SCALE GENOMIC DNA]</scope>
</reference>
<name>A0A8K9UI16_ONCMY</name>
<accession>A0A8K9UI16</accession>
<dbReference type="PANTHER" id="PTHR12187">
    <property type="entry name" value="AGAP000124-PA"/>
    <property type="match status" value="1"/>
</dbReference>
<evidence type="ECO:0000313" key="4">
    <source>
        <dbReference type="Ensembl" id="ENSOMYP00000111346.1"/>
    </source>
</evidence>
<evidence type="ECO:0000313" key="5">
    <source>
        <dbReference type="Proteomes" id="UP000694395"/>
    </source>
</evidence>
<keyword evidence="5" id="KW-1185">Reference proteome</keyword>